<protein>
    <recommendedName>
        <fullName evidence="2">UPF0251 protein Ppha_0881</fullName>
    </recommendedName>
</protein>
<evidence type="ECO:0000256" key="3">
    <source>
        <dbReference type="SAM" id="MobiDB-lite"/>
    </source>
</evidence>
<keyword evidence="5" id="KW-1185">Reference proteome</keyword>
<gene>
    <name evidence="4" type="ordered locus">Ppha_0881</name>
</gene>
<dbReference type="EMBL" id="CP001110">
    <property type="protein sequence ID" value="ACF43169.1"/>
    <property type="molecule type" value="Genomic_DNA"/>
</dbReference>
<evidence type="ECO:0000256" key="2">
    <source>
        <dbReference type="HAMAP-Rule" id="MF_00674"/>
    </source>
</evidence>
<organism evidence="4 5">
    <name type="scientific">Pelodictyon phaeoclathratiforme (strain DSM 5477 / BU-1)</name>
    <dbReference type="NCBI Taxonomy" id="324925"/>
    <lineage>
        <taxon>Bacteria</taxon>
        <taxon>Pseudomonadati</taxon>
        <taxon>Chlorobiota</taxon>
        <taxon>Chlorobiia</taxon>
        <taxon>Chlorobiales</taxon>
        <taxon>Chlorobiaceae</taxon>
        <taxon>Chlorobium/Pelodictyon group</taxon>
        <taxon>Pelodictyon</taxon>
    </lineage>
</organism>
<dbReference type="InterPro" id="IPR002852">
    <property type="entry name" value="UPF0251"/>
</dbReference>
<dbReference type="AlphaFoldDB" id="B4SF22"/>
<evidence type="ECO:0000256" key="1">
    <source>
        <dbReference type="ARBA" id="ARBA00009350"/>
    </source>
</evidence>
<dbReference type="Proteomes" id="UP000002724">
    <property type="component" value="Chromosome"/>
</dbReference>
<name>B4SF22_PELPB</name>
<proteinExistence type="inferred from homology"/>
<feature type="compositionally biased region" description="Gly residues" evidence="3">
    <location>
        <begin position="163"/>
        <end position="209"/>
    </location>
</feature>
<dbReference type="PANTHER" id="PTHR37478:SF2">
    <property type="entry name" value="UPF0251 PROTEIN TK0562"/>
    <property type="match status" value="1"/>
</dbReference>
<accession>B4SF22</accession>
<comment type="similarity">
    <text evidence="1 2">Belongs to the UPF0251 family.</text>
</comment>
<evidence type="ECO:0000313" key="4">
    <source>
        <dbReference type="EMBL" id="ACF43169.1"/>
    </source>
</evidence>
<dbReference type="OrthoDB" id="280278at2"/>
<dbReference type="RefSeq" id="WP_012507664.1">
    <property type="nucleotide sequence ID" value="NC_011060.1"/>
</dbReference>
<sequence length="227" mass="23755">MARPVKCRKIGCNPEFRLFGPAEVSAVTLETVDLSFDEFEAIRLADFEGLYQDAAAQQMHVSRQTFGNILASARHKVSQMLVSGKKLTVTGGTIMVTSEERVFKCATCSHQWSVAHGVERPAVCPSCGSVNIHRLTSDGSFGGGRNGAGKCRGLRTGLNREGTGQGSGEGEGMGQGSGEGEVHGSGRGSGQGQGQGKGQGQGQGQGRGLGQRCCDSPGHVHRHEGDQ</sequence>
<dbReference type="HAMAP" id="MF_00674">
    <property type="entry name" value="UPF0251"/>
    <property type="match status" value="1"/>
</dbReference>
<dbReference type="Pfam" id="PF02001">
    <property type="entry name" value="DUF134"/>
    <property type="match status" value="1"/>
</dbReference>
<evidence type="ECO:0000313" key="5">
    <source>
        <dbReference type="Proteomes" id="UP000002724"/>
    </source>
</evidence>
<feature type="region of interest" description="Disordered" evidence="3">
    <location>
        <begin position="135"/>
        <end position="227"/>
    </location>
</feature>
<reference evidence="4 5" key="1">
    <citation type="submission" date="2008-06" db="EMBL/GenBank/DDBJ databases">
        <title>Complete sequence of Pelodictyon phaeoclathratiforme BU-1.</title>
        <authorList>
            <consortium name="US DOE Joint Genome Institute"/>
            <person name="Lucas S."/>
            <person name="Copeland A."/>
            <person name="Lapidus A."/>
            <person name="Glavina del Rio T."/>
            <person name="Dalin E."/>
            <person name="Tice H."/>
            <person name="Bruce D."/>
            <person name="Goodwin L."/>
            <person name="Pitluck S."/>
            <person name="Schmutz J."/>
            <person name="Larimer F."/>
            <person name="Land M."/>
            <person name="Hauser L."/>
            <person name="Kyrpides N."/>
            <person name="Mikhailova N."/>
            <person name="Liu Z."/>
            <person name="Li T."/>
            <person name="Zhao F."/>
            <person name="Overmann J."/>
            <person name="Bryant D.A."/>
            <person name="Richardson P."/>
        </authorList>
    </citation>
    <scope>NUCLEOTIDE SEQUENCE [LARGE SCALE GENOMIC DNA]</scope>
    <source>
        <strain evidence="5">DSM 5477 / BU-1</strain>
    </source>
</reference>
<dbReference type="KEGG" id="pph:Ppha_0881"/>
<dbReference type="eggNOG" id="COG1342">
    <property type="taxonomic scope" value="Bacteria"/>
</dbReference>
<dbReference type="PANTHER" id="PTHR37478">
    <property type="match status" value="1"/>
</dbReference>
<dbReference type="HOGENOM" id="CLU_094511_0_0_10"/>